<dbReference type="PANTHER" id="PTHR14455:SF0">
    <property type="entry name" value="S100P-BINDING PROTEIN"/>
    <property type="match status" value="1"/>
</dbReference>
<gene>
    <name evidence="5" type="ORF">PODLI_1B024160</name>
</gene>
<dbReference type="AlphaFoldDB" id="A0AA35KQL3"/>
<feature type="compositionally biased region" description="Basic and acidic residues" evidence="4">
    <location>
        <begin position="249"/>
        <end position="258"/>
    </location>
</feature>
<proteinExistence type="predicted"/>
<feature type="compositionally biased region" description="Polar residues" evidence="4">
    <location>
        <begin position="180"/>
        <end position="203"/>
    </location>
</feature>
<accession>A0AA35KQL3</accession>
<feature type="region of interest" description="Disordered" evidence="4">
    <location>
        <begin position="72"/>
        <end position="128"/>
    </location>
</feature>
<dbReference type="EMBL" id="OX395133">
    <property type="protein sequence ID" value="CAI5781797.1"/>
    <property type="molecule type" value="Genomic_DNA"/>
</dbReference>
<feature type="region of interest" description="Disordered" evidence="4">
    <location>
        <begin position="249"/>
        <end position="304"/>
    </location>
</feature>
<sequence>MASSTFRTRLNLKVTFLNDLVSRSKRSFEEFQEEEQPDTKRHKLSCLPFGALADPSSSSNGIAVSAVCSVATNGQPDDSNTDDILDDSLLEPSDGELSDFSTGLTSEAEDELLSDSQPHCPETSNSIAFEPDAEHVRILCALGSSKPSGTLDLESRKTEPLSPADPLVCSSACRNDSESPESGSDLSTGSQNQAGFGLDSNSSVLPEAVPVATAALSLQKDNNVSGVLDKEAAQAVVDDNLERVRQLMAKPERAEGPCKEQASLNQKDLGKESANSPAQEAEGDLDSAGLHEEAAPSCSTSIGDQRKAYMEGPSIKEPNCPIRPRYRIYIEEAKLESSKKKYINAVLAHAQHAELIDEVNELQQLMMTVTAENRYGEPGFAHPTDLTVRNYAQRANSTAHRCSLDQWVDRNNRNLRRFESVPDRFRRSPIPS</sequence>
<comment type="subcellular location">
    <subcellularLocation>
        <location evidence="1">Nucleus</location>
    </subcellularLocation>
</comment>
<name>A0AA35KQL3_9SAUR</name>
<dbReference type="Pfam" id="PF15427">
    <property type="entry name" value="S100PBPR"/>
    <property type="match status" value="1"/>
</dbReference>
<reference evidence="5" key="1">
    <citation type="submission" date="2022-12" db="EMBL/GenBank/DDBJ databases">
        <authorList>
            <person name="Alioto T."/>
            <person name="Alioto T."/>
            <person name="Gomez Garrido J."/>
        </authorList>
    </citation>
    <scope>NUCLEOTIDE SEQUENCE</scope>
</reference>
<evidence type="ECO:0000256" key="3">
    <source>
        <dbReference type="ARBA" id="ARBA00023242"/>
    </source>
</evidence>
<dbReference type="Proteomes" id="UP001178461">
    <property type="component" value="Chromosome 8"/>
</dbReference>
<protein>
    <recommendedName>
        <fullName evidence="2">S100P-binding protein</fullName>
    </recommendedName>
</protein>
<evidence type="ECO:0000256" key="4">
    <source>
        <dbReference type="SAM" id="MobiDB-lite"/>
    </source>
</evidence>
<evidence type="ECO:0000256" key="2">
    <source>
        <dbReference type="ARBA" id="ARBA00020595"/>
    </source>
</evidence>
<evidence type="ECO:0000256" key="1">
    <source>
        <dbReference type="ARBA" id="ARBA00004123"/>
    </source>
</evidence>
<dbReference type="GO" id="GO:0048306">
    <property type="term" value="F:calcium-dependent protein binding"/>
    <property type="evidence" value="ECO:0007669"/>
    <property type="project" value="InterPro"/>
</dbReference>
<keyword evidence="3" id="KW-0539">Nucleus</keyword>
<organism evidence="5 6">
    <name type="scientific">Podarcis lilfordi</name>
    <name type="common">Lilford's wall lizard</name>
    <dbReference type="NCBI Taxonomy" id="74358"/>
    <lineage>
        <taxon>Eukaryota</taxon>
        <taxon>Metazoa</taxon>
        <taxon>Chordata</taxon>
        <taxon>Craniata</taxon>
        <taxon>Vertebrata</taxon>
        <taxon>Euteleostomi</taxon>
        <taxon>Lepidosauria</taxon>
        <taxon>Squamata</taxon>
        <taxon>Bifurcata</taxon>
        <taxon>Unidentata</taxon>
        <taxon>Episquamata</taxon>
        <taxon>Laterata</taxon>
        <taxon>Lacertibaenia</taxon>
        <taxon>Lacertidae</taxon>
        <taxon>Podarcis</taxon>
    </lineage>
</organism>
<dbReference type="GO" id="GO:0005634">
    <property type="term" value="C:nucleus"/>
    <property type="evidence" value="ECO:0007669"/>
    <property type="project" value="UniProtKB-SubCell"/>
</dbReference>
<feature type="compositionally biased region" description="Polar residues" evidence="4">
    <location>
        <begin position="114"/>
        <end position="127"/>
    </location>
</feature>
<keyword evidence="6" id="KW-1185">Reference proteome</keyword>
<evidence type="ECO:0000313" key="6">
    <source>
        <dbReference type="Proteomes" id="UP001178461"/>
    </source>
</evidence>
<dbReference type="InterPro" id="IPR026097">
    <property type="entry name" value="S100PBP"/>
</dbReference>
<feature type="compositionally biased region" description="Acidic residues" evidence="4">
    <location>
        <begin position="79"/>
        <end position="97"/>
    </location>
</feature>
<evidence type="ECO:0000313" key="5">
    <source>
        <dbReference type="EMBL" id="CAI5781797.1"/>
    </source>
</evidence>
<dbReference type="PANTHER" id="PTHR14455">
    <property type="entry name" value="ASKOPOS"/>
    <property type="match status" value="1"/>
</dbReference>
<feature type="region of interest" description="Disordered" evidence="4">
    <location>
        <begin position="149"/>
        <end position="203"/>
    </location>
</feature>